<evidence type="ECO:0000256" key="1">
    <source>
        <dbReference type="ARBA" id="ARBA00022737"/>
    </source>
</evidence>
<feature type="repeat" description="TPR" evidence="3">
    <location>
        <begin position="81"/>
        <end position="114"/>
    </location>
</feature>
<dbReference type="eggNOG" id="COG0457">
    <property type="taxonomic scope" value="Bacteria"/>
</dbReference>
<feature type="compositionally biased region" description="Low complexity" evidence="4">
    <location>
        <begin position="203"/>
        <end position="262"/>
    </location>
</feature>
<reference evidence="5 6" key="1">
    <citation type="journal article" date="2006" name="Proc. Natl. Acad. Sci. U.S.A.">
        <title>Evolution of sensory complexity recorded in a myxobacterial genome.</title>
        <authorList>
            <person name="Goldman B.S."/>
            <person name="Nierman W.C."/>
            <person name="Kaiser D."/>
            <person name="Slater S.C."/>
            <person name="Durkin A.S."/>
            <person name="Eisen J.A."/>
            <person name="Ronning C.M."/>
            <person name="Barbazuk W.B."/>
            <person name="Blanchard M."/>
            <person name="Field C."/>
            <person name="Halling C."/>
            <person name="Hinkle G."/>
            <person name="Iartchuk O."/>
            <person name="Kim H.S."/>
            <person name="Mackenzie C."/>
            <person name="Madupu R."/>
            <person name="Miller N."/>
            <person name="Shvartsbeyn A."/>
            <person name="Sullivan S.A."/>
            <person name="Vaudin M."/>
            <person name="Wiegand R."/>
            <person name="Kaplan H.B."/>
        </authorList>
    </citation>
    <scope>NUCLEOTIDE SEQUENCE [LARGE SCALE GENOMIC DNA]</scope>
    <source>
        <strain evidence="6">DK1622</strain>
    </source>
</reference>
<dbReference type="OrthoDB" id="9773829at2"/>
<dbReference type="SMART" id="SM00028">
    <property type="entry name" value="TPR"/>
    <property type="match status" value="8"/>
</dbReference>
<dbReference type="PANTHER" id="PTHR45586:SF1">
    <property type="entry name" value="LIPOPOLYSACCHARIDE ASSEMBLY PROTEIN B"/>
    <property type="match status" value="1"/>
</dbReference>
<accession>Q1D1K3</accession>
<evidence type="ECO:0000256" key="4">
    <source>
        <dbReference type="SAM" id="MobiDB-lite"/>
    </source>
</evidence>
<dbReference type="PROSITE" id="PS50005">
    <property type="entry name" value="TPR"/>
    <property type="match status" value="7"/>
</dbReference>
<keyword evidence="6" id="KW-1185">Reference proteome</keyword>
<feature type="repeat" description="TPR" evidence="3">
    <location>
        <begin position="619"/>
        <end position="652"/>
    </location>
</feature>
<sequence>MGPPKWDGLVPEALHRVKRKLPTWIPAIDVLRTGCHKNPSCQAYPSRPFSCPPLMSISSSKTLSPAELAKLEHAFASDPSSAAYKPLAEAYLSMGRFMEAMVVCKKGVKAHPNAADPRLLLARVYAEQGKDKKALEEALGALQVQPEDKVALRMAGALQLKTGEAEPGKANLLKAYTADPGDPDTVTLLQQHKIEPPRPAAPAPVAAPAAPVAPATPAPSATQQSASALSSVAATAGTEAPAAKPAATQAAKPAPTARAEAPAPRPAPQPRRPQVVVEEVDEDEDDEPVSRRSPSSGGKGSKMVTLGLLVAIPLFAIGYGWYSANARTKSRELKKSLDVASELLKHDSFDSYKKAVEAADQALEVDSDSAVAHGYLAYAWAIRWGEHGGGDDARRQAEEHLAVGKKSGDLSSHLIASEALIQTYSGKGKDALGQLEEKVKGLDAQGRSSSLLYLTLGLIQMNAGDLERGRDSLDRAQLLSPDDPRTYASLGAVYRRLGQDAAAWRNYDSALRYGKDHPESLLGRSLLMLEQDSPNFELAHTMLKKLLESDPPPSPRQLAAAHMARSLLISRVSTAMVDLKPDMQQKLAEATAVPQDKDKARTEMLKSEETGFSLDKQNPELHLIKGRRLLAEGNFDAAAEEIRKAIRMDASRAQFYVELAKSLMGKQGGEKDAAEALQTALKTMGDSPKLVVMLGNAYRRQGKLDEALAQYQRAVKDPKAKNPEARLAMGAIYRERSKWDLAQEQLEKASQEFLGQSDRAAIALTELGRVFQSKGDTAKADETYQRALNADEAYSPAYYFYATLLSKDSKQGAKAKMLAQEYLKREPSGEHASAARSLAGG</sequence>
<dbReference type="eggNOG" id="COG4783">
    <property type="taxonomic scope" value="Bacteria"/>
</dbReference>
<evidence type="ECO:0000313" key="5">
    <source>
        <dbReference type="EMBL" id="ABF88158.1"/>
    </source>
</evidence>
<gene>
    <name evidence="5" type="ordered locus">MXAN_5319</name>
</gene>
<dbReference type="Gene3D" id="1.25.40.10">
    <property type="entry name" value="Tetratricopeptide repeat domain"/>
    <property type="match status" value="4"/>
</dbReference>
<evidence type="ECO:0000313" key="6">
    <source>
        <dbReference type="Proteomes" id="UP000002402"/>
    </source>
</evidence>
<dbReference type="PANTHER" id="PTHR45586">
    <property type="entry name" value="TPR REPEAT-CONTAINING PROTEIN PA4667"/>
    <property type="match status" value="1"/>
</dbReference>
<dbReference type="Proteomes" id="UP000002402">
    <property type="component" value="Chromosome"/>
</dbReference>
<feature type="repeat" description="TPR" evidence="3">
    <location>
        <begin position="115"/>
        <end position="148"/>
    </location>
</feature>
<feature type="repeat" description="TPR" evidence="3">
    <location>
        <begin position="688"/>
        <end position="721"/>
    </location>
</feature>
<feature type="region of interest" description="Disordered" evidence="4">
    <location>
        <begin position="196"/>
        <end position="300"/>
    </location>
</feature>
<proteinExistence type="predicted"/>
<dbReference type="Pfam" id="PF13432">
    <property type="entry name" value="TPR_16"/>
    <property type="match status" value="1"/>
</dbReference>
<evidence type="ECO:0000256" key="3">
    <source>
        <dbReference type="PROSITE-ProRule" id="PRU00339"/>
    </source>
</evidence>
<dbReference type="InterPro" id="IPR011990">
    <property type="entry name" value="TPR-like_helical_dom_sf"/>
</dbReference>
<dbReference type="EnsemblBacteria" id="ABF88158">
    <property type="protein sequence ID" value="ABF88158"/>
    <property type="gene ID" value="MXAN_5319"/>
</dbReference>
<name>Q1D1K3_MYXXD</name>
<feature type="compositionally biased region" description="Acidic residues" evidence="4">
    <location>
        <begin position="278"/>
        <end position="287"/>
    </location>
</feature>
<dbReference type="InterPro" id="IPR051012">
    <property type="entry name" value="CellSynth/LPSAsmb/PSIAsmb"/>
</dbReference>
<keyword evidence="2 3" id="KW-0802">TPR repeat</keyword>
<dbReference type="Pfam" id="PF14559">
    <property type="entry name" value="TPR_19"/>
    <property type="match status" value="1"/>
</dbReference>
<dbReference type="InterPro" id="IPR019734">
    <property type="entry name" value="TPR_rpt"/>
</dbReference>
<dbReference type="EMBL" id="CP000113">
    <property type="protein sequence ID" value="ABF88158.1"/>
    <property type="molecule type" value="Genomic_DNA"/>
</dbReference>
<organism evidence="5 6">
    <name type="scientific">Myxococcus xanthus (strain DK1622)</name>
    <dbReference type="NCBI Taxonomy" id="246197"/>
    <lineage>
        <taxon>Bacteria</taxon>
        <taxon>Pseudomonadati</taxon>
        <taxon>Myxococcota</taxon>
        <taxon>Myxococcia</taxon>
        <taxon>Myxococcales</taxon>
        <taxon>Cystobacterineae</taxon>
        <taxon>Myxococcaceae</taxon>
        <taxon>Myxococcus</taxon>
    </lineage>
</organism>
<dbReference type="HOGENOM" id="CLU_357429_0_0_7"/>
<feature type="repeat" description="TPR" evidence="3">
    <location>
        <begin position="484"/>
        <end position="517"/>
    </location>
</feature>
<evidence type="ECO:0000256" key="2">
    <source>
        <dbReference type="ARBA" id="ARBA00022803"/>
    </source>
</evidence>
<feature type="repeat" description="TPR" evidence="3">
    <location>
        <begin position="761"/>
        <end position="794"/>
    </location>
</feature>
<dbReference type="Pfam" id="PF13424">
    <property type="entry name" value="TPR_12"/>
    <property type="match status" value="1"/>
</dbReference>
<keyword evidence="1" id="KW-0677">Repeat</keyword>
<dbReference type="SUPFAM" id="SSF48452">
    <property type="entry name" value="TPR-like"/>
    <property type="match status" value="2"/>
</dbReference>
<dbReference type="STRING" id="246197.MXAN_5319"/>
<protein>
    <submittedName>
        <fullName evidence="5">Tetratricopeptide repeat protein</fullName>
    </submittedName>
</protein>
<dbReference type="AlphaFoldDB" id="Q1D1K3"/>
<dbReference type="KEGG" id="mxa:MXAN_5319"/>
<feature type="repeat" description="TPR" evidence="3">
    <location>
        <begin position="450"/>
        <end position="483"/>
    </location>
</feature>